<comment type="pathway">
    <text evidence="7">Carbohydrate acid metabolism; 2-dehydro-3-deoxy-D-gluconate degradation; D-glyceraldehyde 3-phosphate and pyruvate from 2-dehydro-3-deoxy-D-gluconate: step 1/2.</text>
</comment>
<gene>
    <name evidence="16" type="ordered locus">Ping_0130</name>
</gene>
<dbReference type="KEGG" id="pin:Ping_0130"/>
<dbReference type="InterPro" id="IPR029056">
    <property type="entry name" value="Ribokinase-like"/>
</dbReference>
<dbReference type="OrthoDB" id="9776822at2"/>
<evidence type="ECO:0000256" key="9">
    <source>
        <dbReference type="ARBA" id="ARBA00050729"/>
    </source>
</evidence>
<dbReference type="EC" id="2.7.1.45" evidence="11"/>
<comment type="function">
    <text evidence="10">Catalyzes the phosphorylation of 2-keto-3-deoxygluconate (KDG) to produce 2-keto-3-deoxy-6-phosphogluconate (KDPG).</text>
</comment>
<keyword evidence="4 16" id="KW-0418">Kinase</keyword>
<sequence>MKRLAIIGECMIELSGSPFGAMQQTYGGDSLNTAVYLARTAGKSVNIDYVSALGTDAISEGMLNRWQAEGVNTRYVLKDVTRQPGLYLIQLDTQGERTFLYWRNQSAARYLLQHNEFPLVADHLSEVDMVYVSGISLAILPAADRQQLVDLLQTLASKGVEIAFDSNYRPALWQDAQEARDCYQQILTYTDLALVTDDDEATLWGDTSSQQIMLRLQKSGVKQVVLKMGEIGCLYTDFNSETPELIKTTPVTNVIDTTSAGDSFNAGFLAGYLTDKSPRESALQGHQLAAIVIQHKGAIIPTSATESIDYNATNNSNKETTQ</sequence>
<dbReference type="AlphaFoldDB" id="A1SR86"/>
<keyword evidence="2 16" id="KW-0808">Transferase</keyword>
<keyword evidence="3" id="KW-0547">Nucleotide-binding</keyword>
<evidence type="ECO:0000256" key="14">
    <source>
        <dbReference type="ARBA" id="ARBA00080545"/>
    </source>
</evidence>
<organism evidence="16 17">
    <name type="scientific">Psychromonas ingrahamii (strain DSM 17664 / CCUG 51855 / 37)</name>
    <dbReference type="NCBI Taxonomy" id="357804"/>
    <lineage>
        <taxon>Bacteria</taxon>
        <taxon>Pseudomonadati</taxon>
        <taxon>Pseudomonadota</taxon>
        <taxon>Gammaproteobacteria</taxon>
        <taxon>Alteromonadales</taxon>
        <taxon>Psychromonadaceae</taxon>
        <taxon>Psychromonas</taxon>
    </lineage>
</organism>
<evidence type="ECO:0000256" key="6">
    <source>
        <dbReference type="ARBA" id="ARBA00023277"/>
    </source>
</evidence>
<keyword evidence="5" id="KW-0067">ATP-binding</keyword>
<evidence type="ECO:0000313" key="17">
    <source>
        <dbReference type="Proteomes" id="UP000000639"/>
    </source>
</evidence>
<comment type="catalytic activity">
    <reaction evidence="9">
        <text>2-dehydro-3-deoxy-D-gluconate + ATP = 2-dehydro-3-deoxy-6-phospho-D-gluconate + ADP + H(+)</text>
        <dbReference type="Rhea" id="RHEA:14797"/>
        <dbReference type="ChEBI" id="CHEBI:15378"/>
        <dbReference type="ChEBI" id="CHEBI:30616"/>
        <dbReference type="ChEBI" id="CHEBI:57569"/>
        <dbReference type="ChEBI" id="CHEBI:57990"/>
        <dbReference type="ChEBI" id="CHEBI:456216"/>
        <dbReference type="EC" id="2.7.1.45"/>
    </reaction>
</comment>
<comment type="similarity">
    <text evidence="1">Belongs to the carbohydrate kinase PfkB family.</text>
</comment>
<dbReference type="GO" id="GO:0008673">
    <property type="term" value="F:2-dehydro-3-deoxygluconokinase activity"/>
    <property type="evidence" value="ECO:0007669"/>
    <property type="project" value="UniProtKB-EC"/>
</dbReference>
<evidence type="ECO:0000256" key="1">
    <source>
        <dbReference type="ARBA" id="ARBA00010688"/>
    </source>
</evidence>
<dbReference type="PROSITE" id="PS00584">
    <property type="entry name" value="PFKB_KINASES_2"/>
    <property type="match status" value="1"/>
</dbReference>
<evidence type="ECO:0000256" key="11">
    <source>
        <dbReference type="ARBA" id="ARBA00066369"/>
    </source>
</evidence>
<accession>A1SR86</accession>
<dbReference type="FunFam" id="3.40.1190.20:FF:000011">
    <property type="entry name" value="2-dehydro-3-deoxygluconokinase, putative"/>
    <property type="match status" value="1"/>
</dbReference>
<evidence type="ECO:0000256" key="3">
    <source>
        <dbReference type="ARBA" id="ARBA00022741"/>
    </source>
</evidence>
<dbReference type="Proteomes" id="UP000000639">
    <property type="component" value="Chromosome"/>
</dbReference>
<dbReference type="eggNOG" id="COG0524">
    <property type="taxonomic scope" value="Bacteria"/>
</dbReference>
<evidence type="ECO:0000256" key="13">
    <source>
        <dbReference type="ARBA" id="ARBA00075711"/>
    </source>
</evidence>
<evidence type="ECO:0000256" key="4">
    <source>
        <dbReference type="ARBA" id="ARBA00022777"/>
    </source>
</evidence>
<proteinExistence type="inferred from homology"/>
<evidence type="ECO:0000256" key="5">
    <source>
        <dbReference type="ARBA" id="ARBA00022840"/>
    </source>
</evidence>
<protein>
    <recommendedName>
        <fullName evidence="12">2-dehydro-3-deoxygluconokinase</fullName>
        <ecNumber evidence="11">2.7.1.45</ecNumber>
    </recommendedName>
    <alternativeName>
        <fullName evidence="13">2-keto-3-deoxygluconokinase</fullName>
    </alternativeName>
    <alternativeName>
        <fullName evidence="14">3-deoxy-2-oxo-D-gluconate kinase</fullName>
    </alternativeName>
    <alternativeName>
        <fullName evidence="8">KDG kinase</fullName>
    </alternativeName>
</protein>
<evidence type="ECO:0000256" key="12">
    <source>
        <dbReference type="ARBA" id="ARBA00067931"/>
    </source>
</evidence>
<evidence type="ECO:0000313" key="16">
    <source>
        <dbReference type="EMBL" id="ABM02001.1"/>
    </source>
</evidence>
<dbReference type="GO" id="GO:0019698">
    <property type="term" value="P:D-galacturonate catabolic process"/>
    <property type="evidence" value="ECO:0007669"/>
    <property type="project" value="TreeGrafter"/>
</dbReference>
<dbReference type="InterPro" id="IPR011611">
    <property type="entry name" value="PfkB_dom"/>
</dbReference>
<dbReference type="CDD" id="cd01166">
    <property type="entry name" value="KdgK"/>
    <property type="match status" value="1"/>
</dbReference>
<dbReference type="InterPro" id="IPR002173">
    <property type="entry name" value="Carboh/pur_kinase_PfkB_CS"/>
</dbReference>
<dbReference type="PANTHER" id="PTHR43085">
    <property type="entry name" value="HEXOKINASE FAMILY MEMBER"/>
    <property type="match status" value="1"/>
</dbReference>
<dbReference type="PANTHER" id="PTHR43085:SF15">
    <property type="entry name" value="2-DEHYDRO-3-DEOXYGLUCONOKINASE"/>
    <property type="match status" value="1"/>
</dbReference>
<dbReference type="Gene3D" id="3.40.1190.20">
    <property type="match status" value="1"/>
</dbReference>
<dbReference type="GO" id="GO:0042840">
    <property type="term" value="P:D-glucuronate catabolic process"/>
    <property type="evidence" value="ECO:0007669"/>
    <property type="project" value="TreeGrafter"/>
</dbReference>
<dbReference type="STRING" id="357804.Ping_0130"/>
<feature type="domain" description="Carbohydrate kinase PfkB" evidence="15">
    <location>
        <begin position="1"/>
        <end position="302"/>
    </location>
</feature>
<evidence type="ECO:0000256" key="2">
    <source>
        <dbReference type="ARBA" id="ARBA00022679"/>
    </source>
</evidence>
<evidence type="ECO:0000259" key="15">
    <source>
        <dbReference type="Pfam" id="PF00294"/>
    </source>
</evidence>
<dbReference type="SUPFAM" id="SSF53613">
    <property type="entry name" value="Ribokinase-like"/>
    <property type="match status" value="1"/>
</dbReference>
<keyword evidence="17" id="KW-1185">Reference proteome</keyword>
<dbReference type="GO" id="GO:0005524">
    <property type="term" value="F:ATP binding"/>
    <property type="evidence" value="ECO:0007669"/>
    <property type="project" value="UniProtKB-KW"/>
</dbReference>
<dbReference type="InterPro" id="IPR050306">
    <property type="entry name" value="PfkB_Carbo_kinase"/>
</dbReference>
<dbReference type="GO" id="GO:0006974">
    <property type="term" value="P:DNA damage response"/>
    <property type="evidence" value="ECO:0007669"/>
    <property type="project" value="TreeGrafter"/>
</dbReference>
<evidence type="ECO:0000256" key="10">
    <source>
        <dbReference type="ARBA" id="ARBA00054997"/>
    </source>
</evidence>
<evidence type="ECO:0000256" key="8">
    <source>
        <dbReference type="ARBA" id="ARBA00044254"/>
    </source>
</evidence>
<reference evidence="16 17" key="1">
    <citation type="submission" date="2007-01" db="EMBL/GenBank/DDBJ databases">
        <title>Complete sequence of Psychromonas ingrahamii 37.</title>
        <authorList>
            <consortium name="US DOE Joint Genome Institute"/>
            <person name="Copeland A."/>
            <person name="Lucas S."/>
            <person name="Lapidus A."/>
            <person name="Barry K."/>
            <person name="Detter J.C."/>
            <person name="Glavina del Rio T."/>
            <person name="Hammon N."/>
            <person name="Israni S."/>
            <person name="Dalin E."/>
            <person name="Tice H."/>
            <person name="Pitluck S."/>
            <person name="Thompson L.S."/>
            <person name="Brettin T."/>
            <person name="Bruce D."/>
            <person name="Han C."/>
            <person name="Tapia R."/>
            <person name="Schmutz J."/>
            <person name="Larimer F."/>
            <person name="Land M."/>
            <person name="Hauser L."/>
            <person name="Kyrpides N."/>
            <person name="Ivanova N."/>
            <person name="Staley J."/>
            <person name="Richardson P."/>
        </authorList>
    </citation>
    <scope>NUCLEOTIDE SEQUENCE [LARGE SCALE GENOMIC DNA]</scope>
    <source>
        <strain evidence="16 17">37</strain>
    </source>
</reference>
<dbReference type="Pfam" id="PF00294">
    <property type="entry name" value="PfkB"/>
    <property type="match status" value="1"/>
</dbReference>
<dbReference type="RefSeq" id="WP_011768560.1">
    <property type="nucleotide sequence ID" value="NC_008709.1"/>
</dbReference>
<dbReference type="EMBL" id="CP000510">
    <property type="protein sequence ID" value="ABM02001.1"/>
    <property type="molecule type" value="Genomic_DNA"/>
</dbReference>
<evidence type="ECO:0000256" key="7">
    <source>
        <dbReference type="ARBA" id="ARBA00043951"/>
    </source>
</evidence>
<keyword evidence="6" id="KW-0119">Carbohydrate metabolism</keyword>
<dbReference type="GO" id="GO:0005829">
    <property type="term" value="C:cytosol"/>
    <property type="evidence" value="ECO:0007669"/>
    <property type="project" value="TreeGrafter"/>
</dbReference>
<dbReference type="HOGENOM" id="CLU_027634_8_0_6"/>
<name>A1SR86_PSYIN</name>